<evidence type="ECO:0000313" key="3">
    <source>
        <dbReference type="Proteomes" id="UP000568888"/>
    </source>
</evidence>
<dbReference type="CDD" id="cd02966">
    <property type="entry name" value="TlpA_like_family"/>
    <property type="match status" value="1"/>
</dbReference>
<reference evidence="3" key="1">
    <citation type="submission" date="2020-06" db="EMBL/GenBank/DDBJ databases">
        <title>Draft genomic sequecing of Geomonas sp. Red736.</title>
        <authorList>
            <person name="Itoh H."/>
            <person name="Xu Z.X."/>
            <person name="Ushijima N."/>
            <person name="Masuda Y."/>
            <person name="Shiratori Y."/>
            <person name="Senoo K."/>
        </authorList>
    </citation>
    <scope>NUCLEOTIDE SEQUENCE [LARGE SCALE GENOMIC DNA]</scope>
    <source>
        <strain evidence="3">Red736</strain>
    </source>
</reference>
<protein>
    <submittedName>
        <fullName evidence="2">Thiol:disulfide interchange protein</fullName>
    </submittedName>
</protein>
<dbReference type="InterPro" id="IPR036249">
    <property type="entry name" value="Thioredoxin-like_sf"/>
</dbReference>
<dbReference type="GO" id="GO:0016209">
    <property type="term" value="F:antioxidant activity"/>
    <property type="evidence" value="ECO:0007669"/>
    <property type="project" value="InterPro"/>
</dbReference>
<evidence type="ECO:0000259" key="1">
    <source>
        <dbReference type="PROSITE" id="PS51352"/>
    </source>
</evidence>
<dbReference type="GO" id="GO:0016491">
    <property type="term" value="F:oxidoreductase activity"/>
    <property type="evidence" value="ECO:0007669"/>
    <property type="project" value="InterPro"/>
</dbReference>
<feature type="domain" description="Thioredoxin" evidence="1">
    <location>
        <begin position="23"/>
        <end position="159"/>
    </location>
</feature>
<dbReference type="InterPro" id="IPR000866">
    <property type="entry name" value="AhpC/TSA"/>
</dbReference>
<gene>
    <name evidence="2" type="ORF">GMPD_08060</name>
</gene>
<dbReference type="PANTHER" id="PTHR42852">
    <property type="entry name" value="THIOL:DISULFIDE INTERCHANGE PROTEIN DSBE"/>
    <property type="match status" value="1"/>
</dbReference>
<comment type="caution">
    <text evidence="2">The sequence shown here is derived from an EMBL/GenBank/DDBJ whole genome shotgun (WGS) entry which is preliminary data.</text>
</comment>
<organism evidence="2 3">
    <name type="scientific">Geomonas paludis</name>
    <dbReference type="NCBI Taxonomy" id="2740185"/>
    <lineage>
        <taxon>Bacteria</taxon>
        <taxon>Pseudomonadati</taxon>
        <taxon>Thermodesulfobacteriota</taxon>
        <taxon>Desulfuromonadia</taxon>
        <taxon>Geobacterales</taxon>
        <taxon>Geobacteraceae</taxon>
        <taxon>Geomonas</taxon>
    </lineage>
</organism>
<dbReference type="PROSITE" id="PS51352">
    <property type="entry name" value="THIOREDOXIN_2"/>
    <property type="match status" value="1"/>
</dbReference>
<dbReference type="Gene3D" id="3.40.30.10">
    <property type="entry name" value="Glutaredoxin"/>
    <property type="match status" value="1"/>
</dbReference>
<proteinExistence type="predicted"/>
<dbReference type="RefSeq" id="WP_183345343.1">
    <property type="nucleotide sequence ID" value="NZ_BLXY01000001.1"/>
</dbReference>
<dbReference type="Proteomes" id="UP000568888">
    <property type="component" value="Unassembled WGS sequence"/>
</dbReference>
<dbReference type="PROSITE" id="PS51257">
    <property type="entry name" value="PROKAR_LIPOPROTEIN"/>
    <property type="match status" value="1"/>
</dbReference>
<evidence type="ECO:0000313" key="2">
    <source>
        <dbReference type="EMBL" id="GFO62887.1"/>
    </source>
</evidence>
<dbReference type="Pfam" id="PF00578">
    <property type="entry name" value="AhpC-TSA"/>
    <property type="match status" value="1"/>
</dbReference>
<name>A0A6V8MT15_9BACT</name>
<dbReference type="InterPro" id="IPR013766">
    <property type="entry name" value="Thioredoxin_domain"/>
</dbReference>
<dbReference type="PANTHER" id="PTHR42852:SF17">
    <property type="entry name" value="THIOREDOXIN-LIKE PROTEIN HI_1115"/>
    <property type="match status" value="1"/>
</dbReference>
<dbReference type="AlphaFoldDB" id="A0A6V8MT15"/>
<dbReference type="EMBL" id="BLXY01000001">
    <property type="protein sequence ID" value="GFO62887.1"/>
    <property type="molecule type" value="Genomic_DNA"/>
</dbReference>
<dbReference type="SUPFAM" id="SSF52833">
    <property type="entry name" value="Thioredoxin-like"/>
    <property type="match status" value="1"/>
</dbReference>
<dbReference type="InterPro" id="IPR050553">
    <property type="entry name" value="Thioredoxin_ResA/DsbE_sf"/>
</dbReference>
<accession>A0A6V8MT15</accession>
<sequence length="174" mass="19106">MRILILVAACLAFFTGCESNVDTKIGARAPAIAGVDINAEPVNLHRLKGKVVVVYFWTNSCCGENVKQLEPLYRRYSHDKFAMVAIGELCSKEDVAAYARKNAITFTMLADEGAGMLKQYQVLGFPTVFILDGNGIIREKVLGAIQADTLQKLIDRQFNMPNAVPAGPEKDDPR</sequence>